<keyword evidence="5" id="KW-1185">Reference proteome</keyword>
<feature type="repeat" description="PPR" evidence="3">
    <location>
        <begin position="443"/>
        <end position="477"/>
    </location>
</feature>
<protein>
    <submittedName>
        <fullName evidence="4">Pentatricopeptide repeat-containing protein</fullName>
    </submittedName>
</protein>
<accession>A0AAV9E1E9</accession>
<evidence type="ECO:0000313" key="5">
    <source>
        <dbReference type="Proteomes" id="UP001180020"/>
    </source>
</evidence>
<feature type="repeat" description="PPR" evidence="3">
    <location>
        <begin position="167"/>
        <end position="201"/>
    </location>
</feature>
<dbReference type="NCBIfam" id="TIGR00756">
    <property type="entry name" value="PPR"/>
    <property type="match status" value="11"/>
</dbReference>
<name>A0AAV9E1E9_ACOCL</name>
<reference evidence="4" key="2">
    <citation type="submission" date="2023-06" db="EMBL/GenBank/DDBJ databases">
        <authorList>
            <person name="Ma L."/>
            <person name="Liu K.-W."/>
            <person name="Li Z."/>
            <person name="Hsiao Y.-Y."/>
            <person name="Qi Y."/>
            <person name="Fu T."/>
            <person name="Tang G."/>
            <person name="Zhang D."/>
            <person name="Sun W.-H."/>
            <person name="Liu D.-K."/>
            <person name="Li Y."/>
            <person name="Chen G.-Z."/>
            <person name="Liu X.-D."/>
            <person name="Liao X.-Y."/>
            <person name="Jiang Y.-T."/>
            <person name="Yu X."/>
            <person name="Hao Y."/>
            <person name="Huang J."/>
            <person name="Zhao X.-W."/>
            <person name="Ke S."/>
            <person name="Chen Y.-Y."/>
            <person name="Wu W.-L."/>
            <person name="Hsu J.-L."/>
            <person name="Lin Y.-F."/>
            <person name="Huang M.-D."/>
            <person name="Li C.-Y."/>
            <person name="Huang L."/>
            <person name="Wang Z.-W."/>
            <person name="Zhao X."/>
            <person name="Zhong W.-Y."/>
            <person name="Peng D.-H."/>
            <person name="Ahmad S."/>
            <person name="Lan S."/>
            <person name="Zhang J.-S."/>
            <person name="Tsai W.-C."/>
            <person name="Van De Peer Y."/>
            <person name="Liu Z.-J."/>
        </authorList>
    </citation>
    <scope>NUCLEOTIDE SEQUENCE</scope>
    <source>
        <strain evidence="4">CP</strain>
        <tissue evidence="4">Leaves</tissue>
    </source>
</reference>
<organism evidence="4 5">
    <name type="scientific">Acorus calamus</name>
    <name type="common">Sweet flag</name>
    <dbReference type="NCBI Taxonomy" id="4465"/>
    <lineage>
        <taxon>Eukaryota</taxon>
        <taxon>Viridiplantae</taxon>
        <taxon>Streptophyta</taxon>
        <taxon>Embryophyta</taxon>
        <taxon>Tracheophyta</taxon>
        <taxon>Spermatophyta</taxon>
        <taxon>Magnoliopsida</taxon>
        <taxon>Liliopsida</taxon>
        <taxon>Acoraceae</taxon>
        <taxon>Acorus</taxon>
    </lineage>
</organism>
<sequence length="749" mass="84532">MAVPARLRKLTLPKTLIFRSLTSSAATVDDETSIDESAVADKVLSVLSTSFPIEPPLKPLAPLLSPRIVASVVSASSASPSAAFRFFIWASRRRHLRSWDSHNAVLSILRRDGFSIAWTALDELRRDGIPIAAEAFDALIQAYVQSGSVSDAIESFSRMSEYGVRPRTFTYNVVLHVLLKQRMVPLAMAVYRQMLETDCRPNRSTYNVLIDGLCKLGRTDDALSMFDEMCGHGWFDPDTVIYTIVLSGLCRARRIDDARALLATMRCDPDMVTHNAFLNGLCRAGRLDEAMKLVRSERFEFGIRGISTIIDWCFRKGRFNEAMAMYKEVLEEGKFVPDRHLYTIMIKWLSKAGRIEEAFGLLNSMVRKGVVPDTHCYNTLIEGLCQLGLLDKARSLWLEVSRDERFSESKTNPIFICGLCKNGLVGDAQEIFDELERAGCAQTVETFNAIIHGLCKEGNLREAGLLFYKMEMGRSPSLFLRLSQGSDQVLDGKSLSDRIWNLCRSGNVGKAYKLLEELANSGVAPDVTTYNILINGLCKAGRMDGALKFFKELQIKGYSLTRQKVTQAIRIWLDFLSQRDGGSDWETEAIRTARRDFENGSVEELVRGLLDLDCRRHEVRSLPYAIWLIGYCQGGRVKDGLMIFHALTERSIDVTPAGCVILIRDLCKEGMLSSALDVIFYMLKEGILLKRALGNDLIERLWLRNRRKEAWEVVHRISDAGYDMDSYLFMRTKYKLYGDEIESSKDVQS</sequence>
<dbReference type="Pfam" id="PF01535">
    <property type="entry name" value="PPR"/>
    <property type="match status" value="3"/>
</dbReference>
<dbReference type="PROSITE" id="PS51375">
    <property type="entry name" value="PPR"/>
    <property type="match status" value="11"/>
</dbReference>
<evidence type="ECO:0000256" key="3">
    <source>
        <dbReference type="PROSITE-ProRule" id="PRU00708"/>
    </source>
</evidence>
<evidence type="ECO:0000256" key="1">
    <source>
        <dbReference type="ARBA" id="ARBA00007626"/>
    </source>
</evidence>
<feature type="repeat" description="PPR" evidence="3">
    <location>
        <begin position="526"/>
        <end position="560"/>
    </location>
</feature>
<evidence type="ECO:0000256" key="2">
    <source>
        <dbReference type="ARBA" id="ARBA00022737"/>
    </source>
</evidence>
<feature type="repeat" description="PPR" evidence="3">
    <location>
        <begin position="491"/>
        <end position="525"/>
    </location>
</feature>
<keyword evidence="2" id="KW-0677">Repeat</keyword>
<feature type="repeat" description="PPR" evidence="3">
    <location>
        <begin position="408"/>
        <end position="442"/>
    </location>
</feature>
<dbReference type="PANTHER" id="PTHR47939:SF13">
    <property type="entry name" value="OS03G0201400 PROTEIN"/>
    <property type="match status" value="1"/>
</dbReference>
<comment type="caution">
    <text evidence="4">The sequence shown here is derived from an EMBL/GenBank/DDBJ whole genome shotgun (WGS) entry which is preliminary data.</text>
</comment>
<dbReference type="InterPro" id="IPR050667">
    <property type="entry name" value="PPR-containing_protein"/>
</dbReference>
<feature type="repeat" description="PPR" evidence="3">
    <location>
        <begin position="373"/>
        <end position="403"/>
    </location>
</feature>
<dbReference type="PANTHER" id="PTHR47939">
    <property type="entry name" value="MEMBRANE-ASSOCIATED SALT-INDUCIBLE PROTEIN-LIKE"/>
    <property type="match status" value="1"/>
</dbReference>
<dbReference type="EMBL" id="JAUJYO010000010">
    <property type="protein sequence ID" value="KAK1307355.1"/>
    <property type="molecule type" value="Genomic_DNA"/>
</dbReference>
<feature type="repeat" description="PPR" evidence="3">
    <location>
        <begin position="238"/>
        <end position="268"/>
    </location>
</feature>
<feature type="repeat" description="PPR" evidence="3">
    <location>
        <begin position="270"/>
        <end position="305"/>
    </location>
</feature>
<reference evidence="4" key="1">
    <citation type="journal article" date="2023" name="Nat. Commun.">
        <title>Diploid and tetraploid genomes of Acorus and the evolution of monocots.</title>
        <authorList>
            <person name="Ma L."/>
            <person name="Liu K.W."/>
            <person name="Li Z."/>
            <person name="Hsiao Y.Y."/>
            <person name="Qi Y."/>
            <person name="Fu T."/>
            <person name="Tang G.D."/>
            <person name="Zhang D."/>
            <person name="Sun W.H."/>
            <person name="Liu D.K."/>
            <person name="Li Y."/>
            <person name="Chen G.Z."/>
            <person name="Liu X.D."/>
            <person name="Liao X.Y."/>
            <person name="Jiang Y.T."/>
            <person name="Yu X."/>
            <person name="Hao Y."/>
            <person name="Huang J."/>
            <person name="Zhao X.W."/>
            <person name="Ke S."/>
            <person name="Chen Y.Y."/>
            <person name="Wu W.L."/>
            <person name="Hsu J.L."/>
            <person name="Lin Y.F."/>
            <person name="Huang M.D."/>
            <person name="Li C.Y."/>
            <person name="Huang L."/>
            <person name="Wang Z.W."/>
            <person name="Zhao X."/>
            <person name="Zhong W.Y."/>
            <person name="Peng D.H."/>
            <person name="Ahmad S."/>
            <person name="Lan S."/>
            <person name="Zhang J.S."/>
            <person name="Tsai W.C."/>
            <person name="Van de Peer Y."/>
            <person name="Liu Z.J."/>
        </authorList>
    </citation>
    <scope>NUCLEOTIDE SEQUENCE</scope>
    <source>
        <strain evidence="4">CP</strain>
    </source>
</reference>
<comment type="similarity">
    <text evidence="1">Belongs to the PPR family. P subfamily.</text>
</comment>
<feature type="repeat" description="PPR" evidence="3">
    <location>
        <begin position="338"/>
        <end position="372"/>
    </location>
</feature>
<dbReference type="Pfam" id="PF13041">
    <property type="entry name" value="PPR_2"/>
    <property type="match status" value="3"/>
</dbReference>
<dbReference type="AlphaFoldDB" id="A0AAV9E1E9"/>
<feature type="repeat" description="PPR" evidence="3">
    <location>
        <begin position="132"/>
        <end position="166"/>
    </location>
</feature>
<feature type="repeat" description="PPR" evidence="3">
    <location>
        <begin position="202"/>
        <end position="236"/>
    </location>
</feature>
<dbReference type="Proteomes" id="UP001180020">
    <property type="component" value="Unassembled WGS sequence"/>
</dbReference>
<evidence type="ECO:0000313" key="4">
    <source>
        <dbReference type="EMBL" id="KAK1307355.1"/>
    </source>
</evidence>
<gene>
    <name evidence="4" type="ORF">QJS10_CPA10g01582</name>
</gene>
<dbReference type="Gene3D" id="1.25.40.10">
    <property type="entry name" value="Tetratricopeptide repeat domain"/>
    <property type="match status" value="6"/>
</dbReference>
<proteinExistence type="inferred from homology"/>
<dbReference type="Pfam" id="PF12854">
    <property type="entry name" value="PPR_1"/>
    <property type="match status" value="2"/>
</dbReference>
<dbReference type="InterPro" id="IPR011990">
    <property type="entry name" value="TPR-like_helical_dom_sf"/>
</dbReference>
<dbReference type="InterPro" id="IPR002885">
    <property type="entry name" value="PPR_rpt"/>
</dbReference>